<dbReference type="Proteomes" id="UP000309215">
    <property type="component" value="Unassembled WGS sequence"/>
</dbReference>
<dbReference type="EMBL" id="SSMQ01000015">
    <property type="protein sequence ID" value="TKD07903.1"/>
    <property type="molecule type" value="Genomic_DNA"/>
</dbReference>
<evidence type="ECO:0000313" key="2">
    <source>
        <dbReference type="EMBL" id="TKD07903.1"/>
    </source>
</evidence>
<protein>
    <submittedName>
        <fullName evidence="2">DUF4365 domain-containing protein</fullName>
    </submittedName>
</protein>
<dbReference type="OrthoDB" id="5517693at2"/>
<comment type="caution">
    <text evidence="2">The sequence shown here is derived from an EMBL/GenBank/DDBJ whole genome shotgun (WGS) entry which is preliminary data.</text>
</comment>
<keyword evidence="3" id="KW-1185">Reference proteome</keyword>
<sequence length="679" mass="76998">MGTGKRRRFGEQDQLGLLAEDQFFTRLTEVGWPRLEPRKDLGEDVLVQIYDEGVSTGLSFYVQVKGSRDVERRKGKRQAEVIKYPVEVKDLEHWEVQTPLVLLVVWDVGTQQGYWETVPRLVKTLDKKGKGWRKKGEVTVEVPVAQRMDDVGVHHLRREVANYWVPLVAGKGPFRLTLSFPKTEQGMEMLRRFKHGLDRGERIVFEGEAIPGVITPEWHQRLYGDDGVTQQLVIEPKGRDELTPPVSVEIQSGAGIAVIPYVELLATTRGRKLLRLSNEHQEIPWQFVVSTDEHDELTLKFTQKHFGRTVQEAKEATAFLLAASSPGGRIRIRDFRSKEIIFQREIPTIRGFYDVAKERQSILDKLSFIEPWIEKFGPLNLRDGVRDADAKAIGFLYDIRRDGKTRRVTTLSGTVTPDSRELPTDVDFDIVINVSKYDVNFFDLTIPVGRVKETVQDKARFVPHFNQAIAEAKKIGQPVPVQIDDLPVIVECLDWPPPHDRLYDIASIQSGYFTLAQALEAGFTSADQLQIEERVESYAGGKVFRLVQFPPTNEHEDLVVTWLLTDKKAVFSHDTALALHELSDILPARQHITLPPGYEMPEGVELGPRVAVYDGVVDPSEITWMGPTPFTKPLRTLRDCIEKHLSPDLIDQAIEDALTRGLISRTEAQSLQAMRVKSA</sequence>
<dbReference type="AlphaFoldDB" id="A0A4U1JC82"/>
<gene>
    <name evidence="2" type="ORF">E8A74_16585</name>
</gene>
<reference evidence="2 3" key="1">
    <citation type="submission" date="2019-04" db="EMBL/GenBank/DDBJ databases">
        <authorList>
            <person name="Li Y."/>
            <person name="Wang J."/>
        </authorList>
    </citation>
    <scope>NUCLEOTIDE SEQUENCE [LARGE SCALE GENOMIC DNA]</scope>
    <source>
        <strain evidence="2 3">DSM 14668</strain>
    </source>
</reference>
<feature type="domain" description="DUF4365" evidence="1">
    <location>
        <begin position="35"/>
        <end position="159"/>
    </location>
</feature>
<evidence type="ECO:0000313" key="3">
    <source>
        <dbReference type="Proteomes" id="UP000309215"/>
    </source>
</evidence>
<evidence type="ECO:0000259" key="1">
    <source>
        <dbReference type="Pfam" id="PF14280"/>
    </source>
</evidence>
<dbReference type="Pfam" id="PF14280">
    <property type="entry name" value="DUF4365"/>
    <property type="match status" value="1"/>
</dbReference>
<dbReference type="RefSeq" id="WP_136929990.1">
    <property type="nucleotide sequence ID" value="NZ_SSMQ01000015.1"/>
</dbReference>
<dbReference type="InterPro" id="IPR025375">
    <property type="entry name" value="DUF4365"/>
</dbReference>
<proteinExistence type="predicted"/>
<accession>A0A4U1JC82</accession>
<name>A0A4U1JC82_9BACT</name>
<organism evidence="2 3">
    <name type="scientific">Polyangium fumosum</name>
    <dbReference type="NCBI Taxonomy" id="889272"/>
    <lineage>
        <taxon>Bacteria</taxon>
        <taxon>Pseudomonadati</taxon>
        <taxon>Myxococcota</taxon>
        <taxon>Polyangia</taxon>
        <taxon>Polyangiales</taxon>
        <taxon>Polyangiaceae</taxon>
        <taxon>Polyangium</taxon>
    </lineage>
</organism>